<organism evidence="6 7">
    <name type="scientific">Anaerobacillus alkaliphilus</name>
    <dbReference type="NCBI Taxonomy" id="1548597"/>
    <lineage>
        <taxon>Bacteria</taxon>
        <taxon>Bacillati</taxon>
        <taxon>Bacillota</taxon>
        <taxon>Bacilli</taxon>
        <taxon>Bacillales</taxon>
        <taxon>Bacillaceae</taxon>
        <taxon>Anaerobacillus</taxon>
    </lineage>
</organism>
<gene>
    <name evidence="6" type="ORF">DS745_16045</name>
</gene>
<comment type="caution">
    <text evidence="6">The sequence shown here is derived from an EMBL/GenBank/DDBJ whole genome shotgun (WGS) entry which is preliminary data.</text>
</comment>
<evidence type="ECO:0000256" key="1">
    <source>
        <dbReference type="ARBA" id="ARBA00007572"/>
    </source>
</evidence>
<dbReference type="OrthoDB" id="9802472at2"/>
<dbReference type="Pfam" id="PF01068">
    <property type="entry name" value="DNA_ligase_A_M"/>
    <property type="match status" value="1"/>
</dbReference>
<dbReference type="InterPro" id="IPR050191">
    <property type="entry name" value="ATP-dep_DNA_ligase"/>
</dbReference>
<dbReference type="PROSITE" id="PS00697">
    <property type="entry name" value="DNA_LIGASE_A1"/>
    <property type="match status" value="1"/>
</dbReference>
<dbReference type="GO" id="GO:0005524">
    <property type="term" value="F:ATP binding"/>
    <property type="evidence" value="ECO:0007669"/>
    <property type="project" value="InterPro"/>
</dbReference>
<feature type="domain" description="ATP-dependent DNA ligase family profile" evidence="5">
    <location>
        <begin position="107"/>
        <end position="239"/>
    </location>
</feature>
<dbReference type="AlphaFoldDB" id="A0A4Q0VR62"/>
<dbReference type="Gene3D" id="3.30.470.30">
    <property type="entry name" value="DNA ligase/mRNA capping enzyme"/>
    <property type="match status" value="1"/>
</dbReference>
<accession>A0A4Q0VR62</accession>
<dbReference type="EMBL" id="QOUX01000046">
    <property type="protein sequence ID" value="RXI97870.1"/>
    <property type="molecule type" value="Genomic_DNA"/>
</dbReference>
<dbReference type="PANTHER" id="PTHR45674:SF4">
    <property type="entry name" value="DNA LIGASE 1"/>
    <property type="match status" value="1"/>
</dbReference>
<evidence type="ECO:0000259" key="5">
    <source>
        <dbReference type="PROSITE" id="PS50160"/>
    </source>
</evidence>
<dbReference type="GO" id="GO:0006310">
    <property type="term" value="P:DNA recombination"/>
    <property type="evidence" value="ECO:0007669"/>
    <property type="project" value="InterPro"/>
</dbReference>
<dbReference type="InterPro" id="IPR012340">
    <property type="entry name" value="NA-bd_OB-fold"/>
</dbReference>
<dbReference type="InterPro" id="IPR012309">
    <property type="entry name" value="DNA_ligase_ATP-dep_C"/>
</dbReference>
<dbReference type="PROSITE" id="PS50160">
    <property type="entry name" value="DNA_LIGASE_A3"/>
    <property type="match status" value="1"/>
</dbReference>
<dbReference type="SUPFAM" id="SSF56091">
    <property type="entry name" value="DNA ligase/mRNA capping enzyme, catalytic domain"/>
    <property type="match status" value="1"/>
</dbReference>
<reference evidence="6 7" key="1">
    <citation type="journal article" date="2019" name="Int. J. Syst. Evol. Microbiol.">
        <title>Anaerobacillus alkaliphilus sp. nov., a novel alkaliphilic and moderately halophilic bacterium.</title>
        <authorList>
            <person name="Borsodi A.K."/>
            <person name="Aszalos J.M."/>
            <person name="Bihari P."/>
            <person name="Nagy I."/>
            <person name="Schumann P."/>
            <person name="Sproer C."/>
            <person name="Kovacs A.L."/>
            <person name="Boka K."/>
            <person name="Dobosy P."/>
            <person name="Ovari M."/>
            <person name="Szili-Kovacs T."/>
            <person name="Toth E."/>
        </authorList>
    </citation>
    <scope>NUCLEOTIDE SEQUENCE [LARGE SCALE GENOMIC DNA]</scope>
    <source>
        <strain evidence="6 7">B16-10</strain>
    </source>
</reference>
<sequence>MKVMKPMLPSLVTEIPEGLDWVYEVKYDGFRAIIYIDETKVTIMSRNQNVLNEQFPEIVEGFIAYQKSLQAPIIFDGELCVIENDYKANFDKIQIRGRLKNSEKIEDAKKTTPVTFMAFDVLMENGEWLTHRPYEERKKRLEDTVKNIQEDKPFLRYVPYYKDPQKLWSKISQVFGEGIIAKRRQSLWQEGKRTNQWVKIKNLMIASFFILGYDEANSFFHIGCLYKGDIKLIGKVGQGFTKEEKEALVAIIKKNAEKTVQNLICVKPSICIEVEFLEVSKNELRHPKFRRFRFDKNWEECTWEAIPKLGQN</sequence>
<dbReference type="GO" id="GO:0003910">
    <property type="term" value="F:DNA ligase (ATP) activity"/>
    <property type="evidence" value="ECO:0007669"/>
    <property type="project" value="UniProtKB-EC"/>
</dbReference>
<comment type="similarity">
    <text evidence="1">Belongs to the ATP-dependent DNA ligase family.</text>
</comment>
<dbReference type="SUPFAM" id="SSF50249">
    <property type="entry name" value="Nucleic acid-binding proteins"/>
    <property type="match status" value="1"/>
</dbReference>
<dbReference type="EC" id="6.5.1.1" evidence="2"/>
<evidence type="ECO:0000313" key="6">
    <source>
        <dbReference type="EMBL" id="RXI97870.1"/>
    </source>
</evidence>
<dbReference type="CDD" id="cd07906">
    <property type="entry name" value="Adenylation_DNA_ligase_LigD_LigC"/>
    <property type="match status" value="1"/>
</dbReference>
<dbReference type="InterPro" id="IPR012310">
    <property type="entry name" value="DNA_ligase_ATP-dep_cent"/>
</dbReference>
<proteinExistence type="inferred from homology"/>
<evidence type="ECO:0000256" key="3">
    <source>
        <dbReference type="ARBA" id="ARBA00022598"/>
    </source>
</evidence>
<evidence type="ECO:0000313" key="7">
    <source>
        <dbReference type="Proteomes" id="UP000290649"/>
    </source>
</evidence>
<evidence type="ECO:0000256" key="2">
    <source>
        <dbReference type="ARBA" id="ARBA00012727"/>
    </source>
</evidence>
<dbReference type="Proteomes" id="UP000290649">
    <property type="component" value="Unassembled WGS sequence"/>
</dbReference>
<dbReference type="GO" id="GO:0006281">
    <property type="term" value="P:DNA repair"/>
    <property type="evidence" value="ECO:0007669"/>
    <property type="project" value="InterPro"/>
</dbReference>
<dbReference type="InterPro" id="IPR016059">
    <property type="entry name" value="DNA_ligase_ATP-dep_CS"/>
</dbReference>
<dbReference type="Gene3D" id="2.40.50.140">
    <property type="entry name" value="Nucleic acid-binding proteins"/>
    <property type="match status" value="1"/>
</dbReference>
<dbReference type="Pfam" id="PF04679">
    <property type="entry name" value="DNA_ligase_A_C"/>
    <property type="match status" value="1"/>
</dbReference>
<dbReference type="PANTHER" id="PTHR45674">
    <property type="entry name" value="DNA LIGASE 1/3 FAMILY MEMBER"/>
    <property type="match status" value="1"/>
</dbReference>
<evidence type="ECO:0000256" key="4">
    <source>
        <dbReference type="ARBA" id="ARBA00034003"/>
    </source>
</evidence>
<dbReference type="InterPro" id="IPR014146">
    <property type="entry name" value="LigD_ligase_dom"/>
</dbReference>
<comment type="catalytic activity">
    <reaction evidence="4">
        <text>ATP + (deoxyribonucleotide)n-3'-hydroxyl + 5'-phospho-(deoxyribonucleotide)m = (deoxyribonucleotide)n+m + AMP + diphosphate.</text>
        <dbReference type="EC" id="6.5.1.1"/>
    </reaction>
</comment>
<name>A0A4Q0VR62_9BACI</name>
<dbReference type="NCBIfam" id="TIGR02779">
    <property type="entry name" value="NHEJ_ligase_lig"/>
    <property type="match status" value="1"/>
</dbReference>
<keyword evidence="7" id="KW-1185">Reference proteome</keyword>
<protein>
    <recommendedName>
        <fullName evidence="2">DNA ligase (ATP)</fullName>
        <ecNumber evidence="2">6.5.1.1</ecNumber>
    </recommendedName>
</protein>
<keyword evidence="3" id="KW-0436">Ligase</keyword>
<dbReference type="PROSITE" id="PS00333">
    <property type="entry name" value="DNA_LIGASE_A2"/>
    <property type="match status" value="1"/>
</dbReference>